<accession>A0AAV2JI96</accession>
<feature type="region of interest" description="Disordered" evidence="7">
    <location>
        <begin position="621"/>
        <end position="791"/>
    </location>
</feature>
<dbReference type="InterPro" id="IPR011598">
    <property type="entry name" value="bHLH_dom"/>
</dbReference>
<dbReference type="InterPro" id="IPR036960">
    <property type="entry name" value="T-box_sf"/>
</dbReference>
<feature type="region of interest" description="Disordered" evidence="7">
    <location>
        <begin position="2244"/>
        <end position="2263"/>
    </location>
</feature>
<feature type="compositionally biased region" description="Basic and acidic residues" evidence="7">
    <location>
        <begin position="720"/>
        <end position="729"/>
    </location>
</feature>
<feature type="compositionally biased region" description="Pro residues" evidence="7">
    <location>
        <begin position="638"/>
        <end position="649"/>
    </location>
</feature>
<feature type="region of interest" description="Disordered" evidence="7">
    <location>
        <begin position="981"/>
        <end position="1024"/>
    </location>
</feature>
<feature type="compositionally biased region" description="Basic and acidic residues" evidence="7">
    <location>
        <begin position="544"/>
        <end position="558"/>
    </location>
</feature>
<dbReference type="EMBL" id="OZ035834">
    <property type="protein sequence ID" value="CAL1575412.1"/>
    <property type="molecule type" value="Genomic_DNA"/>
</dbReference>
<dbReference type="Pfam" id="PF00907">
    <property type="entry name" value="T-box"/>
    <property type="match status" value="1"/>
</dbReference>
<dbReference type="Gene3D" id="2.60.40.820">
    <property type="entry name" value="Transcription factor, T-box"/>
    <property type="match status" value="1"/>
</dbReference>
<dbReference type="PANTHER" id="PTHR11267">
    <property type="entry name" value="T-BOX PROTEIN-RELATED"/>
    <property type="match status" value="1"/>
</dbReference>
<dbReference type="InterPro" id="IPR008967">
    <property type="entry name" value="p53-like_TF_DNA-bd_sf"/>
</dbReference>
<evidence type="ECO:0000256" key="6">
    <source>
        <dbReference type="SAM" id="Coils"/>
    </source>
</evidence>
<dbReference type="GO" id="GO:0046983">
    <property type="term" value="F:protein dimerization activity"/>
    <property type="evidence" value="ECO:0007669"/>
    <property type="project" value="InterPro"/>
</dbReference>
<dbReference type="PROSITE" id="PS50252">
    <property type="entry name" value="TBOX_3"/>
    <property type="match status" value="1"/>
</dbReference>
<dbReference type="GO" id="GO:0000785">
    <property type="term" value="C:chromatin"/>
    <property type="evidence" value="ECO:0007669"/>
    <property type="project" value="TreeGrafter"/>
</dbReference>
<sequence>MVLLQEKTPALVPFTGGYQRAEDKGKSNLQPQKEARLEDTLSPDCVHRGIRVTLENNSMWTEFHRCCTEMIVTKQGSRMFPYCRFRISGLSPQKKYILLMDLQPANDHRYRWGRSGWQVCGRAEIHVPVAPFAHPESPSSGQHWMQSPVSFYRLKLTSDTEGQGGNIVLHLNQRYRPRLHMVQTDQARDVKLSGPGVVTFTFPQTEFMAVSAYQNTRFAQLKVEYNPFSKGLRDDTATKGLKLNSTQAQNPLKKSLKFLLANHKPKSSKPAQSNEKEQGGPSTSADPPKIPPTDKASSSSTDQTRSAAQPPSEQTCNNRRPSQKLFSEQIRDAHVSLQRYITPLSDPECSSFAFEPISSASSPEPLPTIPDSLTLDFDPSDIAKRIPQPSKDFSHTELSVFKWHTVLPPQEPCLASSFSPFQPASTIQPSVLNSQTESGPSSLPAEASAFQEQSLPFPGELSPLALQFPGSPTFSSLDGDALSPTDLTELVHFFAGADADLAIGDEFTNAVTDVQTAPEEHTGQGLAEITEVNVEPQREKRAELIESRPKQTEQEQTRSEPAPKTQKKLKRKRRCGVSKVTSQLDLDPDPSYTVMKPSLEEVEEQLFVSFTSKEALELHLGDSAENSPPGPALGSSPAPAPLAPSPPAPALSQMEPDPTPVSPPAAALPSSAPVSLLCTSDIADPRNVTETRADSPPEALQDLVSCPRTESGQESDDGEVGEKELDQTKPDSAPTTEDANVQTQTYNFYKIKDETAKKHTTTSQDEEEKTSRTCSYPEPDNFYTRSSEQHTSVEEQLLELEKTLLRDVRLMKYKQVIHPLLQEVGLKMSLLDASLPVDLQYLGIPLPLPPPQANQEPGPGLGGGFVSRTGKTTDVTQIKGWRDKFTSDSVLPLEAPPVAEPVKKNLSAFCSDMLDEYLEMEGKLLDERASSFTSADPPAPVTFDLFSSSYVHTLPTALTANPAVTANPALSAHPASSLISGFVPPSKRPKPAPSRAANKTFKQKKKAASVEEAKKFPEPKKPKEKSHLFKSAFVFNDDTPSVQLKKFGDADVSLSLENESMMDSCDFMEPLCLSPKNKRKGGGGSVDAVSQSPSKGFDPNHTEPISEEASSKPPGRGRRRRRRYEELELMAPLESDSELCNEDEKLIQSQASFETSHMEGQKEEVKEEKKPTRLLVTKALVKQRDMEQRGFWEGKPRTYVTQERATVALSSLFTLKGFVAEDPRLPLRLTPRPAPRCLNDFCRLGCMCSSLNYRSRPSHCRRAQCLLRCSCLKQKVVLLRNLDSMAHSGRKRKRRRRMKMAYVLKEAETVSQPAPPVRTLWTKTDSDPDQVSVPPVSGSIQTTDQVKEPGREGEAQISTRVKPDQKRKEKINLHRLPDPDPKPLALRNRERLSSKKHSVNPDAAVTIVTTESEESCARVREFRGCTQRTQTTTENSSATKASALTSSIATSPLSKRLVLLANCKWQNEGDRVSVLKVLCEALTLGTLERPFWIGPYFVSPFSPTQVQKNGKMCAEVRVHISTPKAIARPGRSREGPETEHCSSQGKQVLEDGEVDCPEDYLSEPEARTVEPGDIHVTSSENLRETPEPEMEFTPDQKFALPYLQRISPAGFMWAKLRGSEENCVQVNGKAYPQAKVQLGRMGALHPANRLAAYLTGRVGGAYRPVSTPSPVTCALPGISTLSASTKTSTVTSTRTSPKSGSSLPSPTPTQTPAESSQTSAGPVGVNIWPRPDVSSQTPLCGGETSDENKPLPAVSKAPLLVEIQVPGPNNTPLQQLVPVRAAPTPTLPSFSLPMSVLTPLPKDLRTRLTPAPVPNNLTTRLTPAPVAEDLKTIVSPAPVLNLVPVAPVSQTQKLISQAQPPQPSPLQPLQLMGGPTSSSGVRLFRTPDGRLMQLIPLPAKPKSVSSSATPTVIKNNKQMIVYRRTKNKNGEVTLVPLTSQAPVIPFPTQSSHPVIAPTSTGMSGLQKFTVSSSSSSPLLSSKTGYSFKILQGKSTKETVVVRTSELAPKPDRRNEGEKAIAKSAAVVKQEIRQEVVEQEKQELAVDVSDLDLVCVDNEDVVVVDSSSEETENSSDYSSEDEMLTGAQGNMKIEELGRKKHNFHERIRRQKLLKLFHNLRKEVRLNQEHPGSRHSTLIKAQRLIEELKSREEHLKNLKLSLRINRDKLLNQLVPHSDNPEVQTVIGDHRRRKDSMVPRDDDIIEVVDLPKGEEPQAVLSEEEEHISQEQLPSTNPATVKTLTSLPAKVPNPMTSPVKTMTSSPVKATTPSPFSFIVAQNALRQKTVPNILSRSKTSAGAPLPQAVLPPGLVVSSSSVYQQHMIPGHAPPPQCQVLTLQPLLQSPAMATVLSPGDLFACSAPLLHVPGGNMSLVQVVTPQTPSLLPKHKLQLPSTPAAVSALLPVTQTPSTDSSKDSPLPAVFFKTEPGQELHLQSTPTAASITPTPSTAPPLPPVLIKAEPGQELQLPSAPVLIKTTTAAKVLPPVTSAASQDQSQPTSCSPVQSESSFSSLLNEIAFLVQSSNAPSPNQSPGPMQLAPPPLVKLSNSSAASVEAGNASSEGGAWRPMPKLRRL</sequence>
<feature type="coiled-coil region" evidence="6">
    <location>
        <begin position="2136"/>
        <end position="2163"/>
    </location>
</feature>
<evidence type="ECO:0000256" key="3">
    <source>
        <dbReference type="ARBA" id="ARBA00023163"/>
    </source>
</evidence>
<dbReference type="PRINTS" id="PR00937">
    <property type="entry name" value="TBOX"/>
</dbReference>
<feature type="compositionally biased region" description="Low complexity" evidence="7">
    <location>
        <begin position="2522"/>
        <end position="2533"/>
    </location>
</feature>
<gene>
    <name evidence="10" type="ORF">KC01_LOCUS6993</name>
</gene>
<evidence type="ECO:0000256" key="2">
    <source>
        <dbReference type="ARBA" id="ARBA00023125"/>
    </source>
</evidence>
<reference evidence="10 11" key="1">
    <citation type="submission" date="2024-04" db="EMBL/GenBank/DDBJ databases">
        <authorList>
            <person name="Waldvogel A.-M."/>
            <person name="Schoenle A."/>
        </authorList>
    </citation>
    <scope>NUCLEOTIDE SEQUENCE [LARGE SCALE GENOMIC DNA]</scope>
</reference>
<evidence type="ECO:0000313" key="10">
    <source>
        <dbReference type="EMBL" id="CAL1575412.1"/>
    </source>
</evidence>
<organism evidence="10 11">
    <name type="scientific">Knipowitschia caucasica</name>
    <name type="common">Caucasian dwarf goby</name>
    <name type="synonym">Pomatoschistus caucasicus</name>
    <dbReference type="NCBI Taxonomy" id="637954"/>
    <lineage>
        <taxon>Eukaryota</taxon>
        <taxon>Metazoa</taxon>
        <taxon>Chordata</taxon>
        <taxon>Craniata</taxon>
        <taxon>Vertebrata</taxon>
        <taxon>Euteleostomi</taxon>
        <taxon>Actinopterygii</taxon>
        <taxon>Neopterygii</taxon>
        <taxon>Teleostei</taxon>
        <taxon>Neoteleostei</taxon>
        <taxon>Acanthomorphata</taxon>
        <taxon>Gobiaria</taxon>
        <taxon>Gobiiformes</taxon>
        <taxon>Gobioidei</taxon>
        <taxon>Gobiidae</taxon>
        <taxon>Gobiinae</taxon>
        <taxon>Knipowitschia</taxon>
    </lineage>
</organism>
<feature type="compositionally biased region" description="Basic residues" evidence="7">
    <location>
        <begin position="565"/>
        <end position="576"/>
    </location>
</feature>
<comment type="subcellular location">
    <subcellularLocation>
        <location evidence="5">Nucleus</location>
    </subcellularLocation>
</comment>
<evidence type="ECO:0000259" key="8">
    <source>
        <dbReference type="PROSITE" id="PS50252"/>
    </source>
</evidence>
<feature type="region of interest" description="Disordered" evidence="7">
    <location>
        <begin position="1683"/>
        <end position="1751"/>
    </location>
</feature>
<dbReference type="InterPro" id="IPR032060">
    <property type="entry name" value="MGA_dom"/>
</dbReference>
<feature type="region of interest" description="Disordered" evidence="7">
    <location>
        <begin position="1526"/>
        <end position="1545"/>
    </location>
</feature>
<feature type="domain" description="T-box" evidence="8">
    <location>
        <begin position="54"/>
        <end position="234"/>
    </location>
</feature>
<dbReference type="SUPFAM" id="SSF49417">
    <property type="entry name" value="p53-like transcription factors"/>
    <property type="match status" value="1"/>
</dbReference>
<evidence type="ECO:0000259" key="9">
    <source>
        <dbReference type="PROSITE" id="PS50888"/>
    </source>
</evidence>
<keyword evidence="1" id="KW-0805">Transcription regulation</keyword>
<feature type="compositionally biased region" description="Polar residues" evidence="7">
    <location>
        <begin position="733"/>
        <end position="747"/>
    </location>
</feature>
<keyword evidence="4 5" id="KW-0539">Nucleus</keyword>
<dbReference type="InterPro" id="IPR001699">
    <property type="entry name" value="TF_T-box"/>
</dbReference>
<name>A0AAV2JI96_KNICA</name>
<dbReference type="GO" id="GO:0000981">
    <property type="term" value="F:DNA-binding transcription factor activity, RNA polymerase II-specific"/>
    <property type="evidence" value="ECO:0007669"/>
    <property type="project" value="TreeGrafter"/>
</dbReference>
<keyword evidence="3" id="KW-0804">Transcription</keyword>
<evidence type="ECO:0000313" key="11">
    <source>
        <dbReference type="Proteomes" id="UP001497482"/>
    </source>
</evidence>
<feature type="compositionally biased region" description="Polar residues" evidence="7">
    <location>
        <begin position="2250"/>
        <end position="2263"/>
    </location>
</feature>
<feature type="domain" description="BHLH" evidence="9">
    <location>
        <begin position="2095"/>
        <end position="2146"/>
    </location>
</feature>
<dbReference type="GO" id="GO:0045893">
    <property type="term" value="P:positive regulation of DNA-templated transcription"/>
    <property type="evidence" value="ECO:0007669"/>
    <property type="project" value="InterPro"/>
</dbReference>
<feature type="compositionally biased region" description="Basic and acidic residues" evidence="7">
    <location>
        <begin position="1008"/>
        <end position="1024"/>
    </location>
</feature>
<keyword evidence="6" id="KW-0175">Coiled coil</keyword>
<feature type="region of interest" description="Disordered" evidence="7">
    <location>
        <begin position="263"/>
        <end position="321"/>
    </location>
</feature>
<dbReference type="GO" id="GO:0005634">
    <property type="term" value="C:nucleus"/>
    <property type="evidence" value="ECO:0007669"/>
    <property type="project" value="UniProtKB-SubCell"/>
</dbReference>
<dbReference type="SMART" id="SM00425">
    <property type="entry name" value="TBOX"/>
    <property type="match status" value="1"/>
</dbReference>
<proteinExistence type="predicted"/>
<feature type="compositionally biased region" description="Polar residues" evidence="7">
    <location>
        <begin position="2487"/>
        <end position="2505"/>
    </location>
</feature>
<dbReference type="SUPFAM" id="SSF47459">
    <property type="entry name" value="HLH, helix-loop-helix DNA-binding domain"/>
    <property type="match status" value="1"/>
</dbReference>
<dbReference type="Pfam" id="PF16059">
    <property type="entry name" value="MGA_dom"/>
    <property type="match status" value="1"/>
</dbReference>
<feature type="compositionally biased region" description="Basic and acidic residues" evidence="7">
    <location>
        <begin position="683"/>
        <end position="695"/>
    </location>
</feature>
<comment type="caution">
    <text evidence="5">Lacks conserved residue(s) required for the propagation of feature annotation.</text>
</comment>
<feature type="region of interest" description="Disordered" evidence="7">
    <location>
        <begin position="2522"/>
        <end position="2573"/>
    </location>
</feature>
<feature type="compositionally biased region" description="Low complexity" evidence="7">
    <location>
        <begin position="1683"/>
        <end position="1712"/>
    </location>
</feature>
<feature type="region of interest" description="Disordered" evidence="7">
    <location>
        <begin position="1075"/>
        <end position="1120"/>
    </location>
</feature>
<feature type="compositionally biased region" description="Basic and acidic residues" evidence="7">
    <location>
        <begin position="1531"/>
        <end position="1540"/>
    </location>
</feature>
<feature type="compositionally biased region" description="Basic and acidic residues" evidence="7">
    <location>
        <begin position="1361"/>
        <end position="1385"/>
    </location>
</feature>
<feature type="compositionally biased region" description="Basic and acidic residues" evidence="7">
    <location>
        <begin position="1345"/>
        <end position="1354"/>
    </location>
</feature>
<evidence type="ECO:0000256" key="4">
    <source>
        <dbReference type="ARBA" id="ARBA00023242"/>
    </source>
</evidence>
<dbReference type="InterPro" id="IPR046360">
    <property type="entry name" value="T-box_DNA-bd"/>
</dbReference>
<feature type="region of interest" description="Disordered" evidence="7">
    <location>
        <begin position="544"/>
        <end position="592"/>
    </location>
</feature>
<evidence type="ECO:0000256" key="7">
    <source>
        <dbReference type="SAM" id="MobiDB-lite"/>
    </source>
</evidence>
<feature type="region of interest" description="Disordered" evidence="7">
    <location>
        <begin position="2485"/>
        <end position="2505"/>
    </location>
</feature>
<keyword evidence="11" id="KW-1185">Reference proteome</keyword>
<evidence type="ECO:0000256" key="5">
    <source>
        <dbReference type="PROSITE-ProRule" id="PRU00201"/>
    </source>
</evidence>
<dbReference type="PANTHER" id="PTHR11267:SF203">
    <property type="entry name" value="MAX GENE-ASSOCIATED PROTEIN-LIKE"/>
    <property type="match status" value="1"/>
</dbReference>
<feature type="compositionally biased region" description="Low complexity" evidence="7">
    <location>
        <begin position="664"/>
        <end position="677"/>
    </location>
</feature>
<protein>
    <recommendedName>
        <fullName evidence="12">MAX gene-associated protein</fullName>
    </recommendedName>
</protein>
<feature type="region of interest" description="Disordered" evidence="7">
    <location>
        <begin position="2064"/>
        <end position="2084"/>
    </location>
</feature>
<keyword evidence="2 5" id="KW-0238">DNA-binding</keyword>
<feature type="compositionally biased region" description="Polar residues" evidence="7">
    <location>
        <begin position="295"/>
        <end position="321"/>
    </location>
</feature>
<evidence type="ECO:0000256" key="1">
    <source>
        <dbReference type="ARBA" id="ARBA00023015"/>
    </source>
</evidence>
<dbReference type="Proteomes" id="UP001497482">
    <property type="component" value="Chromosome 12"/>
</dbReference>
<dbReference type="InterPro" id="IPR036638">
    <property type="entry name" value="HLH_DNA-bd_sf"/>
</dbReference>
<dbReference type="PROSITE" id="PS50888">
    <property type="entry name" value="BHLH"/>
    <property type="match status" value="1"/>
</dbReference>
<dbReference type="GO" id="GO:0001708">
    <property type="term" value="P:cell fate specification"/>
    <property type="evidence" value="ECO:0007669"/>
    <property type="project" value="TreeGrafter"/>
</dbReference>
<feature type="compositionally biased region" description="Acidic residues" evidence="7">
    <location>
        <begin position="2064"/>
        <end position="2082"/>
    </location>
</feature>
<feature type="region of interest" description="Disordered" evidence="7">
    <location>
        <begin position="1322"/>
        <end position="1385"/>
    </location>
</feature>
<evidence type="ECO:0008006" key="12">
    <source>
        <dbReference type="Google" id="ProtNLM"/>
    </source>
</evidence>
<dbReference type="GO" id="GO:0000978">
    <property type="term" value="F:RNA polymerase II cis-regulatory region sequence-specific DNA binding"/>
    <property type="evidence" value="ECO:0007669"/>
    <property type="project" value="InterPro"/>
</dbReference>